<organism evidence="2 3">
    <name type="scientific">Swaminathania salitolerans</name>
    <dbReference type="NCBI Taxonomy" id="182838"/>
    <lineage>
        <taxon>Bacteria</taxon>
        <taxon>Pseudomonadati</taxon>
        <taxon>Pseudomonadota</taxon>
        <taxon>Alphaproteobacteria</taxon>
        <taxon>Acetobacterales</taxon>
        <taxon>Acetobacteraceae</taxon>
        <taxon>Swaminathania</taxon>
    </lineage>
</organism>
<comment type="caution">
    <text evidence="2">The sequence shown here is derived from an EMBL/GenBank/DDBJ whole genome shotgun (WGS) entry which is preliminary data.</text>
</comment>
<keyword evidence="3" id="KW-1185">Reference proteome</keyword>
<dbReference type="EMBL" id="BJVC01000006">
    <property type="protein sequence ID" value="GEL03081.1"/>
    <property type="molecule type" value="Genomic_DNA"/>
</dbReference>
<protein>
    <submittedName>
        <fullName evidence="2">Uncharacterized protein</fullName>
    </submittedName>
</protein>
<reference evidence="2 3" key="1">
    <citation type="submission" date="2019-07" db="EMBL/GenBank/DDBJ databases">
        <title>Whole genome shotgun sequence of Swaminathania salitolerans NBRC 104436.</title>
        <authorList>
            <person name="Hosoyama A."/>
            <person name="Uohara A."/>
            <person name="Ohji S."/>
            <person name="Ichikawa N."/>
        </authorList>
    </citation>
    <scope>NUCLEOTIDE SEQUENCE [LARGE SCALE GENOMIC DNA]</scope>
    <source>
        <strain evidence="2 3">NBRC 104436</strain>
    </source>
</reference>
<dbReference type="Proteomes" id="UP000321405">
    <property type="component" value="Unassembled WGS sequence"/>
</dbReference>
<proteinExistence type="predicted"/>
<gene>
    <name evidence="2" type="ORF">SSA02_22440</name>
</gene>
<feature type="region of interest" description="Disordered" evidence="1">
    <location>
        <begin position="1"/>
        <end position="39"/>
    </location>
</feature>
<name>A0A511BRW5_9PROT</name>
<evidence type="ECO:0000256" key="1">
    <source>
        <dbReference type="SAM" id="MobiDB-lite"/>
    </source>
</evidence>
<dbReference type="AlphaFoldDB" id="A0A511BRW5"/>
<evidence type="ECO:0000313" key="2">
    <source>
        <dbReference type="EMBL" id="GEL03081.1"/>
    </source>
</evidence>
<sequence>MFVGMDGPDCKAFDSPIPTGPARQRVEDEETSGAFGWSNVPGKGRNLRFPVSAMRGANPFKPSARRISRE</sequence>
<evidence type="ECO:0000313" key="3">
    <source>
        <dbReference type="Proteomes" id="UP000321405"/>
    </source>
</evidence>
<accession>A0A511BRW5</accession>